<evidence type="ECO:0000256" key="6">
    <source>
        <dbReference type="ARBA" id="ARBA00023136"/>
    </source>
</evidence>
<evidence type="ECO:0000256" key="2">
    <source>
        <dbReference type="ARBA" id="ARBA00004167"/>
    </source>
</evidence>
<reference evidence="7" key="1">
    <citation type="submission" date="2022-07" db="EMBL/GenBank/DDBJ databases">
        <title>Chromosome-level genome of Muraenolepis orangiensis.</title>
        <authorList>
            <person name="Kim J."/>
        </authorList>
    </citation>
    <scope>NUCLEOTIDE SEQUENCE</scope>
    <source>
        <strain evidence="7">KU_S4_2022</strain>
        <tissue evidence="7">Muscle</tissue>
    </source>
</reference>
<keyword evidence="5" id="KW-1133">Transmembrane helix</keyword>
<keyword evidence="8" id="KW-1185">Reference proteome</keyword>
<keyword evidence="6" id="KW-0472">Membrane</keyword>
<name>A0A9Q0IGF7_9TELE</name>
<dbReference type="Pfam" id="PF13848">
    <property type="entry name" value="Thioredoxin_6"/>
    <property type="match status" value="1"/>
</dbReference>
<evidence type="ECO:0000313" key="7">
    <source>
        <dbReference type="EMBL" id="KAJ3596998.1"/>
    </source>
</evidence>
<dbReference type="Proteomes" id="UP001148018">
    <property type="component" value="Unassembled WGS sequence"/>
</dbReference>
<sequence>MVVGNYTAVAKELIVHTYFFSAGRDLLPKDLSVPKLPAVLVFKDQKVLSYNEESDGDLRLWVNRERFRSYQKLDSYTLYSMGDTGKMVALALLDESSWLEKSRRFQRLVESVALDHKDLYSKDFYFGYMEENPEYIKGLVMGEVPIPSIIVLDLSTDGYFLPPIVMETEQHLLDFLNGVLDKSLE</sequence>
<dbReference type="PANTHER" id="PTHR46426:SF1">
    <property type="entry name" value="PROTEIN DISULFIDE-ISOMERASE TMX3"/>
    <property type="match status" value="1"/>
</dbReference>
<comment type="catalytic activity">
    <reaction evidence="1">
        <text>Catalyzes the rearrangement of -S-S- bonds in proteins.</text>
        <dbReference type="EC" id="5.3.4.1"/>
    </reaction>
</comment>
<dbReference type="AlphaFoldDB" id="A0A9Q0IGF7"/>
<dbReference type="GO" id="GO:0003756">
    <property type="term" value="F:protein disulfide isomerase activity"/>
    <property type="evidence" value="ECO:0007669"/>
    <property type="project" value="UniProtKB-EC"/>
</dbReference>
<proteinExistence type="predicted"/>
<organism evidence="7 8">
    <name type="scientific">Muraenolepis orangiensis</name>
    <name type="common">Patagonian moray cod</name>
    <dbReference type="NCBI Taxonomy" id="630683"/>
    <lineage>
        <taxon>Eukaryota</taxon>
        <taxon>Metazoa</taxon>
        <taxon>Chordata</taxon>
        <taxon>Craniata</taxon>
        <taxon>Vertebrata</taxon>
        <taxon>Euteleostomi</taxon>
        <taxon>Actinopterygii</taxon>
        <taxon>Neopterygii</taxon>
        <taxon>Teleostei</taxon>
        <taxon>Neoteleostei</taxon>
        <taxon>Acanthomorphata</taxon>
        <taxon>Zeiogadaria</taxon>
        <taxon>Gadariae</taxon>
        <taxon>Gadiformes</taxon>
        <taxon>Muraenolepidoidei</taxon>
        <taxon>Muraenolepididae</taxon>
        <taxon>Muraenolepis</taxon>
    </lineage>
</organism>
<feature type="non-terminal residue" evidence="7">
    <location>
        <position position="185"/>
    </location>
</feature>
<dbReference type="EC" id="5.3.4.1" evidence="3"/>
<dbReference type="GO" id="GO:0009986">
    <property type="term" value="C:cell surface"/>
    <property type="evidence" value="ECO:0007669"/>
    <property type="project" value="TreeGrafter"/>
</dbReference>
<dbReference type="InterPro" id="IPR052250">
    <property type="entry name" value="PDI_TMX3"/>
</dbReference>
<accession>A0A9Q0IGF7</accession>
<evidence type="ECO:0000256" key="3">
    <source>
        <dbReference type="ARBA" id="ARBA00012723"/>
    </source>
</evidence>
<comment type="caution">
    <text evidence="7">The sequence shown here is derived from an EMBL/GenBank/DDBJ whole genome shotgun (WGS) entry which is preliminary data.</text>
</comment>
<dbReference type="GO" id="GO:0005783">
    <property type="term" value="C:endoplasmic reticulum"/>
    <property type="evidence" value="ECO:0007669"/>
    <property type="project" value="TreeGrafter"/>
</dbReference>
<dbReference type="PANTHER" id="PTHR46426">
    <property type="entry name" value="PROTEIN DISULFIDE-ISOMERASE TMX3"/>
    <property type="match status" value="1"/>
</dbReference>
<evidence type="ECO:0000256" key="1">
    <source>
        <dbReference type="ARBA" id="ARBA00001182"/>
    </source>
</evidence>
<evidence type="ECO:0000313" key="8">
    <source>
        <dbReference type="Proteomes" id="UP001148018"/>
    </source>
</evidence>
<comment type="subcellular location">
    <subcellularLocation>
        <location evidence="2">Membrane</location>
        <topology evidence="2">Single-pass membrane protein</topology>
    </subcellularLocation>
</comment>
<gene>
    <name evidence="7" type="ORF">NHX12_003398</name>
</gene>
<keyword evidence="4" id="KW-0812">Transmembrane</keyword>
<dbReference type="GO" id="GO:0016020">
    <property type="term" value="C:membrane"/>
    <property type="evidence" value="ECO:0007669"/>
    <property type="project" value="UniProtKB-SubCell"/>
</dbReference>
<dbReference type="EMBL" id="JANIIK010000110">
    <property type="protein sequence ID" value="KAJ3596998.1"/>
    <property type="molecule type" value="Genomic_DNA"/>
</dbReference>
<protein>
    <recommendedName>
        <fullName evidence="3">protein disulfide-isomerase</fullName>
        <ecNumber evidence="3">5.3.4.1</ecNumber>
    </recommendedName>
</protein>
<dbReference type="OrthoDB" id="74910at2759"/>
<evidence type="ECO:0000256" key="5">
    <source>
        <dbReference type="ARBA" id="ARBA00022989"/>
    </source>
</evidence>
<evidence type="ECO:0000256" key="4">
    <source>
        <dbReference type="ARBA" id="ARBA00022692"/>
    </source>
</evidence>